<comment type="caution">
    <text evidence="2">The sequence shown here is derived from an EMBL/GenBank/DDBJ whole genome shotgun (WGS) entry which is preliminary data.</text>
</comment>
<evidence type="ECO:0000313" key="3">
    <source>
        <dbReference type="Proteomes" id="UP001608902"/>
    </source>
</evidence>
<gene>
    <name evidence="2" type="ORF">AB6A40_005200</name>
</gene>
<feature type="transmembrane region" description="Helical" evidence="1">
    <location>
        <begin position="20"/>
        <end position="39"/>
    </location>
</feature>
<reference evidence="2 3" key="1">
    <citation type="submission" date="2024-08" db="EMBL/GenBank/DDBJ databases">
        <title>Gnathostoma spinigerum genome.</title>
        <authorList>
            <person name="Gonzalez-Bertolin B."/>
            <person name="Monzon S."/>
            <person name="Zaballos A."/>
            <person name="Jimenez P."/>
            <person name="Dekumyoy P."/>
            <person name="Varona S."/>
            <person name="Cuesta I."/>
            <person name="Sumanam S."/>
            <person name="Adisakwattana P."/>
            <person name="Gasser R.B."/>
            <person name="Hernandez-Gonzalez A."/>
            <person name="Young N.D."/>
            <person name="Perteguer M.J."/>
        </authorList>
    </citation>
    <scope>NUCLEOTIDE SEQUENCE [LARGE SCALE GENOMIC DNA]</scope>
    <source>
        <strain evidence="2">AL3</strain>
        <tissue evidence="2">Liver</tissue>
    </source>
</reference>
<keyword evidence="1" id="KW-0812">Transmembrane</keyword>
<organism evidence="2 3">
    <name type="scientific">Gnathostoma spinigerum</name>
    <dbReference type="NCBI Taxonomy" id="75299"/>
    <lineage>
        <taxon>Eukaryota</taxon>
        <taxon>Metazoa</taxon>
        <taxon>Ecdysozoa</taxon>
        <taxon>Nematoda</taxon>
        <taxon>Chromadorea</taxon>
        <taxon>Rhabditida</taxon>
        <taxon>Spirurina</taxon>
        <taxon>Gnathostomatomorpha</taxon>
        <taxon>Gnathostomatoidea</taxon>
        <taxon>Gnathostomatidae</taxon>
        <taxon>Gnathostoma</taxon>
    </lineage>
</organism>
<evidence type="ECO:0000256" key="1">
    <source>
        <dbReference type="SAM" id="Phobius"/>
    </source>
</evidence>
<proteinExistence type="predicted"/>
<keyword evidence="1" id="KW-1133">Transmembrane helix</keyword>
<dbReference type="AlphaFoldDB" id="A0ABD6EM35"/>
<protein>
    <submittedName>
        <fullName evidence="2">Uncharacterized protein</fullName>
    </submittedName>
</protein>
<sequence>MAIYDGVFNLLTVSEAPKFSLFLLIESIAICFALYYFVFRRNKKRLPALTEKEKEELIAKWQPEPLVPDTPPDHFALHPKFIDGKMTKHVSIEGKDYLNLATSNFLGFVGVDRIEVFFFC</sequence>
<name>A0ABD6EM35_9BILA</name>
<evidence type="ECO:0000313" key="2">
    <source>
        <dbReference type="EMBL" id="MFH4978491.1"/>
    </source>
</evidence>
<dbReference type="Proteomes" id="UP001608902">
    <property type="component" value="Unassembled WGS sequence"/>
</dbReference>
<keyword evidence="3" id="KW-1185">Reference proteome</keyword>
<keyword evidence="1" id="KW-0472">Membrane</keyword>
<accession>A0ABD6EM35</accession>
<dbReference type="EMBL" id="JBGFUD010003249">
    <property type="protein sequence ID" value="MFH4978491.1"/>
    <property type="molecule type" value="Genomic_DNA"/>
</dbReference>